<gene>
    <name evidence="1" type="ORF">Dsin_015456</name>
</gene>
<dbReference type="EMBL" id="JANJYJ010000005">
    <property type="protein sequence ID" value="KAK3210750.1"/>
    <property type="molecule type" value="Genomic_DNA"/>
</dbReference>
<evidence type="ECO:0000313" key="1">
    <source>
        <dbReference type="EMBL" id="KAK3210750.1"/>
    </source>
</evidence>
<proteinExistence type="predicted"/>
<comment type="caution">
    <text evidence="1">The sequence shown here is derived from an EMBL/GenBank/DDBJ whole genome shotgun (WGS) entry which is preliminary data.</text>
</comment>
<reference evidence="1" key="1">
    <citation type="journal article" date="2023" name="Plant J.">
        <title>Genome sequences and population genomics provide insights into the demographic history, inbreeding, and mutation load of two 'living fossil' tree species of Dipteronia.</title>
        <authorList>
            <person name="Feng Y."/>
            <person name="Comes H.P."/>
            <person name="Chen J."/>
            <person name="Zhu S."/>
            <person name="Lu R."/>
            <person name="Zhang X."/>
            <person name="Li P."/>
            <person name="Qiu J."/>
            <person name="Olsen K.M."/>
            <person name="Qiu Y."/>
        </authorList>
    </citation>
    <scope>NUCLEOTIDE SEQUENCE</scope>
    <source>
        <strain evidence="1">NBL</strain>
    </source>
</reference>
<sequence>MTYIVDGLECLGFAVRIAASHVTNPLDSTRGEATVNSLVLPSGDWNVLLVFSSFLYKDTEAILSLPLGLSRNVDSLLWHFENSGSYSVRSGYRVARILSAKASSSRLSSLESWWKFL</sequence>
<evidence type="ECO:0000313" key="2">
    <source>
        <dbReference type="Proteomes" id="UP001281410"/>
    </source>
</evidence>
<protein>
    <submittedName>
        <fullName evidence="1">Uncharacterized protein</fullName>
    </submittedName>
</protein>
<accession>A0AAE0ABB2</accession>
<dbReference type="Proteomes" id="UP001281410">
    <property type="component" value="Unassembled WGS sequence"/>
</dbReference>
<name>A0AAE0ABB2_9ROSI</name>
<organism evidence="1 2">
    <name type="scientific">Dipteronia sinensis</name>
    <dbReference type="NCBI Taxonomy" id="43782"/>
    <lineage>
        <taxon>Eukaryota</taxon>
        <taxon>Viridiplantae</taxon>
        <taxon>Streptophyta</taxon>
        <taxon>Embryophyta</taxon>
        <taxon>Tracheophyta</taxon>
        <taxon>Spermatophyta</taxon>
        <taxon>Magnoliopsida</taxon>
        <taxon>eudicotyledons</taxon>
        <taxon>Gunneridae</taxon>
        <taxon>Pentapetalae</taxon>
        <taxon>rosids</taxon>
        <taxon>malvids</taxon>
        <taxon>Sapindales</taxon>
        <taxon>Sapindaceae</taxon>
        <taxon>Hippocastanoideae</taxon>
        <taxon>Acereae</taxon>
        <taxon>Dipteronia</taxon>
    </lineage>
</organism>
<keyword evidence="2" id="KW-1185">Reference proteome</keyword>
<dbReference type="AlphaFoldDB" id="A0AAE0ABB2"/>